<evidence type="ECO:0000313" key="3">
    <source>
        <dbReference type="Proteomes" id="UP000032232"/>
    </source>
</evidence>
<dbReference type="InterPro" id="IPR029068">
    <property type="entry name" value="Glyas_Bleomycin-R_OHBP_Dase"/>
</dbReference>
<proteinExistence type="predicted"/>
<dbReference type="EMBL" id="JYFE01000050">
    <property type="protein sequence ID" value="KIT15381.1"/>
    <property type="molecule type" value="Genomic_DNA"/>
</dbReference>
<protein>
    <submittedName>
        <fullName evidence="2">Glyoxalase-like domain protein</fullName>
    </submittedName>
</protein>
<keyword evidence="3" id="KW-1185">Reference proteome</keyword>
<dbReference type="AlphaFoldDB" id="A0A0D1EES2"/>
<reference evidence="2 3" key="1">
    <citation type="submission" date="2015-02" db="EMBL/GenBank/DDBJ databases">
        <title>Genome Sequence of Jannaschia aquimarina DSM28248, a member of the Roseobacter clade.</title>
        <authorList>
            <person name="Voget S."/>
            <person name="Daniel R."/>
        </authorList>
    </citation>
    <scope>NUCLEOTIDE SEQUENCE [LARGE SCALE GENOMIC DNA]</scope>
    <source>
        <strain evidence="2 3">GSW-M26</strain>
    </source>
</reference>
<dbReference type="STRING" id="935700.jaqu_28140"/>
<dbReference type="Gene3D" id="3.10.180.10">
    <property type="entry name" value="2,3-Dihydroxybiphenyl 1,2-Dioxygenase, domain 1"/>
    <property type="match status" value="1"/>
</dbReference>
<dbReference type="OrthoDB" id="9799428at2"/>
<comment type="caution">
    <text evidence="2">The sequence shown here is derived from an EMBL/GenBank/DDBJ whole genome shotgun (WGS) entry which is preliminary data.</text>
</comment>
<sequence length="119" mass="13007">MARITGIDGIFLRAHGPDALTGWYRRHPGVVPSRPGPQHQEAGPTAVSVFAEDDAYWPADRHWMLNLRTDDIDGLLAHLSAAGIEARTDPAWDAQGIGRFARIHDPEGTPIELREPPAA</sequence>
<dbReference type="RefSeq" id="WP_043919613.1">
    <property type="nucleotide sequence ID" value="NZ_FZPF01000008.1"/>
</dbReference>
<evidence type="ECO:0000313" key="2">
    <source>
        <dbReference type="EMBL" id="KIT15381.1"/>
    </source>
</evidence>
<dbReference type="InterPro" id="IPR037523">
    <property type="entry name" value="VOC_core"/>
</dbReference>
<gene>
    <name evidence="2" type="ORF">jaqu_28140</name>
</gene>
<dbReference type="InterPro" id="IPR041581">
    <property type="entry name" value="Glyoxalase_6"/>
</dbReference>
<evidence type="ECO:0000259" key="1">
    <source>
        <dbReference type="PROSITE" id="PS51819"/>
    </source>
</evidence>
<name>A0A0D1EES2_9RHOB</name>
<accession>A0A0D1EES2</accession>
<dbReference type="SUPFAM" id="SSF54593">
    <property type="entry name" value="Glyoxalase/Bleomycin resistance protein/Dihydroxybiphenyl dioxygenase"/>
    <property type="match status" value="1"/>
</dbReference>
<organism evidence="2 3">
    <name type="scientific">Jannaschia aquimarina</name>
    <dbReference type="NCBI Taxonomy" id="935700"/>
    <lineage>
        <taxon>Bacteria</taxon>
        <taxon>Pseudomonadati</taxon>
        <taxon>Pseudomonadota</taxon>
        <taxon>Alphaproteobacteria</taxon>
        <taxon>Rhodobacterales</taxon>
        <taxon>Roseobacteraceae</taxon>
        <taxon>Jannaschia</taxon>
    </lineage>
</organism>
<feature type="domain" description="VOC" evidence="1">
    <location>
        <begin position="6"/>
        <end position="116"/>
    </location>
</feature>
<dbReference type="Pfam" id="PF18029">
    <property type="entry name" value="Glyoxalase_6"/>
    <property type="match status" value="1"/>
</dbReference>
<dbReference type="PATRIC" id="fig|935700.4.peg.2915"/>
<dbReference type="PROSITE" id="PS51819">
    <property type="entry name" value="VOC"/>
    <property type="match status" value="1"/>
</dbReference>
<dbReference type="Proteomes" id="UP000032232">
    <property type="component" value="Unassembled WGS sequence"/>
</dbReference>